<sequence length="359" mass="41966">MEVTSLGADVIFEILSRTPLQTLGRYRLVSRECNCLTYESYFARLHAQRTRTVSGLFLQTITSNKYSSEFVSVNPTLGSKLSLDFLPASHLMILACTNQGRGLLLCVNKTPKFYRIPEYYLCNPSSKQWQRIPNPKTRYFTQRTAMMVVGSNPFRFRILRLSDPNWFRKPNRKHANQYSFRCEIFYSEAWSWKQLEEIYLPYDVILSHQAAVSACGVFHWLTSANDIFAFHAGNETWRMLSLPDGINSEKYLLKLSEYEGKLALVCVERGRDDCFDLWVMEEYYREKEWRKRRTVSTKPVQREEPYVTPSPEALCNADVAMMSSYNRVYFYKFMDGSSYAVNLENFFDSHGVFCFQSDV</sequence>
<accession>A0ACC1XCC6</accession>
<reference evidence="1 2" key="1">
    <citation type="journal article" date="2023" name="Science">
        <title>Complex scaffold remodeling in plant triterpene biosynthesis.</title>
        <authorList>
            <person name="De La Pena R."/>
            <person name="Hodgson H."/>
            <person name="Liu J.C."/>
            <person name="Stephenson M.J."/>
            <person name="Martin A.C."/>
            <person name="Owen C."/>
            <person name="Harkess A."/>
            <person name="Leebens-Mack J."/>
            <person name="Jimenez L.E."/>
            <person name="Osbourn A."/>
            <person name="Sattely E.S."/>
        </authorList>
    </citation>
    <scope>NUCLEOTIDE SEQUENCE [LARGE SCALE GENOMIC DNA]</scope>
    <source>
        <strain evidence="2">cv. JPN11</strain>
        <tissue evidence="1">Leaf</tissue>
    </source>
</reference>
<evidence type="ECO:0000313" key="2">
    <source>
        <dbReference type="Proteomes" id="UP001164539"/>
    </source>
</evidence>
<evidence type="ECO:0000313" key="1">
    <source>
        <dbReference type="EMBL" id="KAJ4708797.1"/>
    </source>
</evidence>
<name>A0ACC1XCC6_MELAZ</name>
<dbReference type="Proteomes" id="UP001164539">
    <property type="component" value="Chromosome 10"/>
</dbReference>
<protein>
    <submittedName>
        <fullName evidence="1">F-box protein</fullName>
    </submittedName>
</protein>
<keyword evidence="2" id="KW-1185">Reference proteome</keyword>
<comment type="caution">
    <text evidence="1">The sequence shown here is derived from an EMBL/GenBank/DDBJ whole genome shotgun (WGS) entry which is preliminary data.</text>
</comment>
<gene>
    <name evidence="1" type="ORF">OWV82_018685</name>
</gene>
<dbReference type="EMBL" id="CM051403">
    <property type="protein sequence ID" value="KAJ4708797.1"/>
    <property type="molecule type" value="Genomic_DNA"/>
</dbReference>
<proteinExistence type="predicted"/>
<organism evidence="1 2">
    <name type="scientific">Melia azedarach</name>
    <name type="common">Chinaberry tree</name>
    <dbReference type="NCBI Taxonomy" id="155640"/>
    <lineage>
        <taxon>Eukaryota</taxon>
        <taxon>Viridiplantae</taxon>
        <taxon>Streptophyta</taxon>
        <taxon>Embryophyta</taxon>
        <taxon>Tracheophyta</taxon>
        <taxon>Spermatophyta</taxon>
        <taxon>Magnoliopsida</taxon>
        <taxon>eudicotyledons</taxon>
        <taxon>Gunneridae</taxon>
        <taxon>Pentapetalae</taxon>
        <taxon>rosids</taxon>
        <taxon>malvids</taxon>
        <taxon>Sapindales</taxon>
        <taxon>Meliaceae</taxon>
        <taxon>Melia</taxon>
    </lineage>
</organism>